<keyword evidence="2" id="KW-1185">Reference proteome</keyword>
<proteinExistence type="predicted"/>
<comment type="caution">
    <text evidence="1">The sequence shown here is derived from an EMBL/GenBank/DDBJ whole genome shotgun (WGS) entry which is preliminary data.</text>
</comment>
<evidence type="ECO:0000313" key="2">
    <source>
        <dbReference type="Proteomes" id="UP000805193"/>
    </source>
</evidence>
<dbReference type="EMBL" id="JABSTQ010011438">
    <property type="protein sequence ID" value="KAG0411353.1"/>
    <property type="molecule type" value="Genomic_DNA"/>
</dbReference>
<sequence>MSVDEPAVRVRQRRDDDLRSPSPDAASSASSTASSASATATSSTATSSTEDDDEPGLPYPGFVPVALYYFVQDKPPRSWCLRMLTNPYPFGTALYGMWIVFPENWLFDALWYQIIAPQICNRTLHGSVVELPGFVGIEEAMA</sequence>
<protein>
    <submittedName>
        <fullName evidence="1">Uncharacterized protein</fullName>
    </submittedName>
</protein>
<dbReference type="Proteomes" id="UP000805193">
    <property type="component" value="Unassembled WGS sequence"/>
</dbReference>
<reference evidence="1 2" key="1">
    <citation type="journal article" date="2020" name="Cell">
        <title>Large-Scale Comparative Analyses of Tick Genomes Elucidate Their Genetic Diversity and Vector Capacities.</title>
        <authorList>
            <consortium name="Tick Genome and Microbiome Consortium (TIGMIC)"/>
            <person name="Jia N."/>
            <person name="Wang J."/>
            <person name="Shi W."/>
            <person name="Du L."/>
            <person name="Sun Y."/>
            <person name="Zhan W."/>
            <person name="Jiang J.F."/>
            <person name="Wang Q."/>
            <person name="Zhang B."/>
            <person name="Ji P."/>
            <person name="Bell-Sakyi L."/>
            <person name="Cui X.M."/>
            <person name="Yuan T.T."/>
            <person name="Jiang B.G."/>
            <person name="Yang W.F."/>
            <person name="Lam T.T."/>
            <person name="Chang Q.C."/>
            <person name="Ding S.J."/>
            <person name="Wang X.J."/>
            <person name="Zhu J.G."/>
            <person name="Ruan X.D."/>
            <person name="Zhao L."/>
            <person name="Wei J.T."/>
            <person name="Ye R.Z."/>
            <person name="Que T.C."/>
            <person name="Du C.H."/>
            <person name="Zhou Y.H."/>
            <person name="Cheng J.X."/>
            <person name="Dai P.F."/>
            <person name="Guo W.B."/>
            <person name="Han X.H."/>
            <person name="Huang E.J."/>
            <person name="Li L.F."/>
            <person name="Wei W."/>
            <person name="Gao Y.C."/>
            <person name="Liu J.Z."/>
            <person name="Shao H.Z."/>
            <person name="Wang X."/>
            <person name="Wang C.C."/>
            <person name="Yang T.C."/>
            <person name="Huo Q.B."/>
            <person name="Li W."/>
            <person name="Chen H.Y."/>
            <person name="Chen S.E."/>
            <person name="Zhou L.G."/>
            <person name="Ni X.B."/>
            <person name="Tian J.H."/>
            <person name="Sheng Y."/>
            <person name="Liu T."/>
            <person name="Pan Y.S."/>
            <person name="Xia L.Y."/>
            <person name="Li J."/>
            <person name="Zhao F."/>
            <person name="Cao W.C."/>
        </authorList>
    </citation>
    <scope>NUCLEOTIDE SEQUENCE [LARGE SCALE GENOMIC DNA]</scope>
    <source>
        <strain evidence="1">Iper-2018</strain>
    </source>
</reference>
<gene>
    <name evidence="1" type="ORF">HPB47_011535</name>
</gene>
<name>A0AC60NW32_IXOPE</name>
<organism evidence="1 2">
    <name type="scientific">Ixodes persulcatus</name>
    <name type="common">Taiga tick</name>
    <dbReference type="NCBI Taxonomy" id="34615"/>
    <lineage>
        <taxon>Eukaryota</taxon>
        <taxon>Metazoa</taxon>
        <taxon>Ecdysozoa</taxon>
        <taxon>Arthropoda</taxon>
        <taxon>Chelicerata</taxon>
        <taxon>Arachnida</taxon>
        <taxon>Acari</taxon>
        <taxon>Parasitiformes</taxon>
        <taxon>Ixodida</taxon>
        <taxon>Ixodoidea</taxon>
        <taxon>Ixodidae</taxon>
        <taxon>Ixodinae</taxon>
        <taxon>Ixodes</taxon>
    </lineage>
</organism>
<accession>A0AC60NW32</accession>
<evidence type="ECO:0000313" key="1">
    <source>
        <dbReference type="EMBL" id="KAG0411353.1"/>
    </source>
</evidence>